<gene>
    <name evidence="4" type="ordered locus">Avin_50700</name>
</gene>
<dbReference type="InterPro" id="IPR017871">
    <property type="entry name" value="ABC_transporter-like_CS"/>
</dbReference>
<dbReference type="OrthoDB" id="9802264at2"/>
<dbReference type="AlphaFoldDB" id="C1DM81"/>
<evidence type="ECO:0000256" key="2">
    <source>
        <dbReference type="ARBA" id="ARBA00022840"/>
    </source>
</evidence>
<dbReference type="PANTHER" id="PTHR43514">
    <property type="entry name" value="ABC TRANSPORTER I FAMILY MEMBER 10"/>
    <property type="match status" value="1"/>
</dbReference>
<dbReference type="RefSeq" id="WP_012703511.1">
    <property type="nucleotide sequence ID" value="NC_012560.1"/>
</dbReference>
<dbReference type="Proteomes" id="UP000002424">
    <property type="component" value="Chromosome"/>
</dbReference>
<evidence type="ECO:0000313" key="5">
    <source>
        <dbReference type="Proteomes" id="UP000002424"/>
    </source>
</evidence>
<dbReference type="SUPFAM" id="SSF52540">
    <property type="entry name" value="P-loop containing nucleoside triphosphate hydrolases"/>
    <property type="match status" value="1"/>
</dbReference>
<accession>C1DM81</accession>
<reference evidence="4 5" key="1">
    <citation type="journal article" date="2009" name="J. Bacteriol.">
        <title>Genome sequence of Azotobacter vinelandii, an obligate aerobe specialized to support diverse anaerobic metabolic processes.</title>
        <authorList>
            <person name="Setubal J.C."/>
            <person name="dos Santos P."/>
            <person name="Goldman B.S."/>
            <person name="Ertesvag H."/>
            <person name="Espin G."/>
            <person name="Rubio L.M."/>
            <person name="Valla S."/>
            <person name="Almeida N.F."/>
            <person name="Balasubramanian D."/>
            <person name="Cromes L."/>
            <person name="Curatti L."/>
            <person name="Du Z."/>
            <person name="Godsy E."/>
            <person name="Goodner B."/>
            <person name="Hellner-Burris K."/>
            <person name="Hernandez J.A."/>
            <person name="Houmiel K."/>
            <person name="Imperial J."/>
            <person name="Kennedy C."/>
            <person name="Larson T.J."/>
            <person name="Latreille P."/>
            <person name="Ligon L.S."/>
            <person name="Lu J."/>
            <person name="Maerk M."/>
            <person name="Miller N.M."/>
            <person name="Norton S."/>
            <person name="O'Carroll I.P."/>
            <person name="Paulsen I."/>
            <person name="Raulfs E.C."/>
            <person name="Roemer R."/>
            <person name="Rosser J."/>
            <person name="Segura D."/>
            <person name="Slater S."/>
            <person name="Stricklin S.L."/>
            <person name="Studholme D.J."/>
            <person name="Sun J."/>
            <person name="Viana C.J."/>
            <person name="Wallin E."/>
            <person name="Wang B."/>
            <person name="Wheeler C."/>
            <person name="Zhu H."/>
            <person name="Dean D.R."/>
            <person name="Dixon R."/>
            <person name="Wood D."/>
        </authorList>
    </citation>
    <scope>NUCLEOTIDE SEQUENCE [LARGE SCALE GENOMIC DNA]</scope>
    <source>
        <strain evidence="5">DJ / ATCC BAA-1303</strain>
    </source>
</reference>
<dbReference type="PANTHER" id="PTHR43514:SF4">
    <property type="entry name" value="ABC TRANSPORTER I FAMILY MEMBER 10"/>
    <property type="match status" value="1"/>
</dbReference>
<dbReference type="PROSITE" id="PS00211">
    <property type="entry name" value="ABC_TRANSPORTER_1"/>
    <property type="match status" value="1"/>
</dbReference>
<name>C1DM81_AZOVD</name>
<dbReference type="SMART" id="SM00382">
    <property type="entry name" value="AAA"/>
    <property type="match status" value="1"/>
</dbReference>
<dbReference type="PROSITE" id="PS50893">
    <property type="entry name" value="ABC_TRANSPORTER_2"/>
    <property type="match status" value="1"/>
</dbReference>
<protein>
    <submittedName>
        <fullName evidence="4">ABC transporter ATP binding component</fullName>
    </submittedName>
</protein>
<dbReference type="Pfam" id="PF00005">
    <property type="entry name" value="ABC_tran"/>
    <property type="match status" value="1"/>
</dbReference>
<dbReference type="KEGG" id="avn:Avin_50700"/>
<proteinExistence type="predicted"/>
<dbReference type="InterPro" id="IPR027417">
    <property type="entry name" value="P-loop_NTPase"/>
</dbReference>
<dbReference type="GO" id="GO:0005524">
    <property type="term" value="F:ATP binding"/>
    <property type="evidence" value="ECO:0007669"/>
    <property type="project" value="UniProtKB-KW"/>
</dbReference>
<dbReference type="EnsemblBacteria" id="ACO81158">
    <property type="protein sequence ID" value="ACO81158"/>
    <property type="gene ID" value="Avin_50700"/>
</dbReference>
<dbReference type="Gene3D" id="3.40.50.300">
    <property type="entry name" value="P-loop containing nucleotide triphosphate hydrolases"/>
    <property type="match status" value="1"/>
</dbReference>
<organism evidence="4 5">
    <name type="scientific">Azotobacter vinelandii (strain DJ / ATCC BAA-1303)</name>
    <dbReference type="NCBI Taxonomy" id="322710"/>
    <lineage>
        <taxon>Bacteria</taxon>
        <taxon>Pseudomonadati</taxon>
        <taxon>Pseudomonadota</taxon>
        <taxon>Gammaproteobacteria</taxon>
        <taxon>Pseudomonadales</taxon>
        <taxon>Pseudomonadaceae</taxon>
        <taxon>Azotobacter</taxon>
    </lineage>
</organism>
<dbReference type="InterPro" id="IPR050334">
    <property type="entry name" value="Molybdenum_import_ModC"/>
</dbReference>
<evidence type="ECO:0000313" key="4">
    <source>
        <dbReference type="EMBL" id="ACO81158.1"/>
    </source>
</evidence>
<dbReference type="GO" id="GO:0016887">
    <property type="term" value="F:ATP hydrolysis activity"/>
    <property type="evidence" value="ECO:0007669"/>
    <property type="project" value="InterPro"/>
</dbReference>
<feature type="domain" description="ABC transporter" evidence="3">
    <location>
        <begin position="24"/>
        <end position="256"/>
    </location>
</feature>
<evidence type="ECO:0000259" key="3">
    <source>
        <dbReference type="PROSITE" id="PS50893"/>
    </source>
</evidence>
<dbReference type="eggNOG" id="COG3842">
    <property type="taxonomic scope" value="Bacteria"/>
</dbReference>
<keyword evidence="2" id="KW-0067">ATP-binding</keyword>
<dbReference type="EMBL" id="CP001157">
    <property type="protein sequence ID" value="ACO81158.1"/>
    <property type="molecule type" value="Genomic_DNA"/>
</dbReference>
<keyword evidence="1" id="KW-0547">Nucleotide-binding</keyword>
<keyword evidence="5" id="KW-1185">Reference proteome</keyword>
<dbReference type="InterPro" id="IPR003593">
    <property type="entry name" value="AAA+_ATPase"/>
</dbReference>
<dbReference type="GeneID" id="88187905"/>
<dbReference type="InterPro" id="IPR003439">
    <property type="entry name" value="ABC_transporter-like_ATP-bd"/>
</dbReference>
<dbReference type="STRING" id="322710.Avin_50700"/>
<evidence type="ECO:0000256" key="1">
    <source>
        <dbReference type="ARBA" id="ARBA00022741"/>
    </source>
</evidence>
<dbReference type="HOGENOM" id="CLU_000604_1_1_6"/>
<sequence length="316" mass="34122">MSVLALANLLRRPRPSRPAPPERLHFHLRKRLASASGPIELDVELSLERGASLALLGPSGSGKTSLLRLLAGLQPADDGHIAAFGRIWLDSARGIDRPPRRRRAGLVFQDYALFPNMSVRGNVRFALPSGRSERRADELLELVGLAGLAGENPLRLSGGQQQRLALARALAAEPDLLLLDEPLSALDGALRRDLQDALAALREHRRTTLVLVTHDPGEALRLCERAVLLEGGRVAADTTPARLFGAGRFADAENRLILAGRVVERLSAADGSPLYRIEAEGRICLARPAESVRMEPGDSVLVSAGDWLATPLRSLH</sequence>